<name>A0A644WAS7_9ZZZZ</name>
<gene>
    <name evidence="1" type="ORF">SDC9_47085</name>
</gene>
<dbReference type="EMBL" id="VSSQ01000757">
    <property type="protein sequence ID" value="MPM00852.1"/>
    <property type="molecule type" value="Genomic_DNA"/>
</dbReference>
<proteinExistence type="predicted"/>
<reference evidence="1" key="1">
    <citation type="submission" date="2019-08" db="EMBL/GenBank/DDBJ databases">
        <authorList>
            <person name="Kucharzyk K."/>
            <person name="Murdoch R.W."/>
            <person name="Higgins S."/>
            <person name="Loffler F."/>
        </authorList>
    </citation>
    <scope>NUCLEOTIDE SEQUENCE</scope>
</reference>
<sequence>MLPFDLRVQTNHQFDYCRVYDTPKEAKLLRFSRLIWFGYDEEGPAVYREDPKTAEVVRIDFQQ</sequence>
<dbReference type="AlphaFoldDB" id="A0A644WAS7"/>
<organism evidence="1">
    <name type="scientific">bioreactor metagenome</name>
    <dbReference type="NCBI Taxonomy" id="1076179"/>
    <lineage>
        <taxon>unclassified sequences</taxon>
        <taxon>metagenomes</taxon>
        <taxon>ecological metagenomes</taxon>
    </lineage>
</organism>
<comment type="caution">
    <text evidence="1">The sequence shown here is derived from an EMBL/GenBank/DDBJ whole genome shotgun (WGS) entry which is preliminary data.</text>
</comment>
<accession>A0A644WAS7</accession>
<protein>
    <submittedName>
        <fullName evidence="1">Uncharacterized protein</fullName>
    </submittedName>
</protein>
<evidence type="ECO:0000313" key="1">
    <source>
        <dbReference type="EMBL" id="MPM00852.1"/>
    </source>
</evidence>